<comment type="caution">
    <text evidence="1">The sequence shown here is derived from an EMBL/GenBank/DDBJ whole genome shotgun (WGS) entry which is preliminary data.</text>
</comment>
<keyword evidence="2" id="KW-1185">Reference proteome</keyword>
<organism evidence="1 2">
    <name type="scientific">Durusdinium trenchii</name>
    <dbReference type="NCBI Taxonomy" id="1381693"/>
    <lineage>
        <taxon>Eukaryota</taxon>
        <taxon>Sar</taxon>
        <taxon>Alveolata</taxon>
        <taxon>Dinophyceae</taxon>
        <taxon>Suessiales</taxon>
        <taxon>Symbiodiniaceae</taxon>
        <taxon>Durusdinium</taxon>
    </lineage>
</organism>
<proteinExistence type="predicted"/>
<evidence type="ECO:0000313" key="2">
    <source>
        <dbReference type="Proteomes" id="UP001642464"/>
    </source>
</evidence>
<dbReference type="Proteomes" id="UP001642464">
    <property type="component" value="Unassembled WGS sequence"/>
</dbReference>
<protein>
    <submittedName>
        <fullName evidence="1">ANK_REP_REGION domain-containing protein</fullName>
    </submittedName>
</protein>
<reference evidence="1 2" key="1">
    <citation type="submission" date="2024-02" db="EMBL/GenBank/DDBJ databases">
        <authorList>
            <person name="Chen Y."/>
            <person name="Shah S."/>
            <person name="Dougan E. K."/>
            <person name="Thang M."/>
            <person name="Chan C."/>
        </authorList>
    </citation>
    <scope>NUCLEOTIDE SEQUENCE [LARGE SCALE GENOMIC DNA]</scope>
</reference>
<gene>
    <name evidence="1" type="ORF">SCF082_LOCUS35659</name>
</gene>
<sequence>MNFRVSLSLNDSALTQAHAHTVYPVLLASADFQDWWVSWPNNLAHGCRHTGSRMWSKTWKTGDQVLLTFP</sequence>
<accession>A0ABP0PAJ4</accession>
<evidence type="ECO:0000313" key="1">
    <source>
        <dbReference type="EMBL" id="CAK9072517.1"/>
    </source>
</evidence>
<name>A0ABP0PAJ4_9DINO</name>
<dbReference type="EMBL" id="CAXAMM010034224">
    <property type="protein sequence ID" value="CAK9072517.1"/>
    <property type="molecule type" value="Genomic_DNA"/>
</dbReference>